<evidence type="ECO:0000313" key="3">
    <source>
        <dbReference type="WBParaSite" id="L893_g34026.t1"/>
    </source>
</evidence>
<evidence type="ECO:0000313" key="2">
    <source>
        <dbReference type="Proteomes" id="UP000095287"/>
    </source>
</evidence>
<feature type="signal peptide" evidence="1">
    <location>
        <begin position="1"/>
        <end position="23"/>
    </location>
</feature>
<dbReference type="WBParaSite" id="L893_g34026.t1">
    <property type="protein sequence ID" value="L893_g34026.t1"/>
    <property type="gene ID" value="L893_g34026"/>
</dbReference>
<name>A0A1I8A8C1_9BILA</name>
<evidence type="ECO:0000256" key="1">
    <source>
        <dbReference type="SAM" id="SignalP"/>
    </source>
</evidence>
<dbReference type="AlphaFoldDB" id="A0A1I8A8C1"/>
<reference evidence="3" key="1">
    <citation type="submission" date="2016-11" db="UniProtKB">
        <authorList>
            <consortium name="WormBaseParasite"/>
        </authorList>
    </citation>
    <scope>IDENTIFICATION</scope>
</reference>
<keyword evidence="1" id="KW-0732">Signal</keyword>
<proteinExistence type="predicted"/>
<dbReference type="Proteomes" id="UP000095287">
    <property type="component" value="Unplaced"/>
</dbReference>
<feature type="chain" id="PRO_5009314315" evidence="1">
    <location>
        <begin position="24"/>
        <end position="92"/>
    </location>
</feature>
<accession>A0A1I8A8C1</accession>
<organism evidence="2 3">
    <name type="scientific">Steinernema glaseri</name>
    <dbReference type="NCBI Taxonomy" id="37863"/>
    <lineage>
        <taxon>Eukaryota</taxon>
        <taxon>Metazoa</taxon>
        <taxon>Ecdysozoa</taxon>
        <taxon>Nematoda</taxon>
        <taxon>Chromadorea</taxon>
        <taxon>Rhabditida</taxon>
        <taxon>Tylenchina</taxon>
        <taxon>Panagrolaimomorpha</taxon>
        <taxon>Strongyloidoidea</taxon>
        <taxon>Steinernematidae</taxon>
        <taxon>Steinernema</taxon>
    </lineage>
</organism>
<sequence>MKSFAIVFAAALLLAVLTMPSESKPAGAAFSKELDKILSSLSPRSQQVIIDLINIDQGKMTQDERKRQMRNVMGSLDRPVLEELFQLYKTTQ</sequence>
<protein>
    <submittedName>
        <fullName evidence="3">ApoC-I</fullName>
    </submittedName>
</protein>
<keyword evidence="2" id="KW-1185">Reference proteome</keyword>